<name>A0ACB5T776_AMBMO</name>
<organism evidence="1 2">
    <name type="scientific">Ambrosiozyma monospora</name>
    <name type="common">Yeast</name>
    <name type="synonym">Endomycopsis monosporus</name>
    <dbReference type="NCBI Taxonomy" id="43982"/>
    <lineage>
        <taxon>Eukaryota</taxon>
        <taxon>Fungi</taxon>
        <taxon>Dikarya</taxon>
        <taxon>Ascomycota</taxon>
        <taxon>Saccharomycotina</taxon>
        <taxon>Pichiomycetes</taxon>
        <taxon>Pichiales</taxon>
        <taxon>Pichiaceae</taxon>
        <taxon>Ambrosiozyma</taxon>
    </lineage>
</organism>
<sequence>MTESTDKPTDSSTLKETPVEKKPEEPQTNSTEPSSSQTSQGKKRSRDELEDSKGDNESDKKESETKTTVPETKEDNTQSDEKKENEKDETTTEEAESKATSTTSTPSTKTTTKSDEPSKEDEKPPAKKPKFVFGSSTTFGQTSAFGLIDPSKSVFGSSSKSVFGGSSSSPAKPITETESSKESSTKSKTPVFGSGVTFGSSSFANAFQNTLKKESIFDKPKSDTDDKTKDSESGKSKDTDGSNNNGPKKEVYQKVHLQKQETHSGEENETTVFQVKAKLYHMEVDKIQEGWKERGVGVIKVNKFVKLPEGEKQHYTARLVMRQDGILKLILNVPIVKGFKVYKGMASSLSSDKFLRFQGIEEGKPVHYALKIGQVENAATLQKHIEDCIPE</sequence>
<proteinExistence type="predicted"/>
<evidence type="ECO:0000313" key="1">
    <source>
        <dbReference type="EMBL" id="GME82619.1"/>
    </source>
</evidence>
<dbReference type="Proteomes" id="UP001165064">
    <property type="component" value="Unassembled WGS sequence"/>
</dbReference>
<comment type="caution">
    <text evidence="1">The sequence shown here is derived from an EMBL/GenBank/DDBJ whole genome shotgun (WGS) entry which is preliminary data.</text>
</comment>
<keyword evidence="2" id="KW-1185">Reference proteome</keyword>
<gene>
    <name evidence="1" type="ORF">Amon02_000563200</name>
</gene>
<reference evidence="1" key="1">
    <citation type="submission" date="2023-04" db="EMBL/GenBank/DDBJ databases">
        <title>Ambrosiozyma monospora NBRC 10751.</title>
        <authorList>
            <person name="Ichikawa N."/>
            <person name="Sato H."/>
            <person name="Tonouchi N."/>
        </authorList>
    </citation>
    <scope>NUCLEOTIDE SEQUENCE</scope>
    <source>
        <strain evidence="1">NBRC 10751</strain>
    </source>
</reference>
<evidence type="ECO:0000313" key="2">
    <source>
        <dbReference type="Proteomes" id="UP001165064"/>
    </source>
</evidence>
<accession>A0ACB5T776</accession>
<dbReference type="EMBL" id="BSXS01004223">
    <property type="protein sequence ID" value="GME82619.1"/>
    <property type="molecule type" value="Genomic_DNA"/>
</dbReference>
<protein>
    <submittedName>
        <fullName evidence="1">Unnamed protein product</fullName>
    </submittedName>
</protein>